<accession>A0A9P4SEQ7</accession>
<feature type="region of interest" description="Disordered" evidence="1">
    <location>
        <begin position="193"/>
        <end position="229"/>
    </location>
</feature>
<name>A0A9P4SEQ7_9PEZI</name>
<dbReference type="Proteomes" id="UP000799429">
    <property type="component" value="Unassembled WGS sequence"/>
</dbReference>
<protein>
    <submittedName>
        <fullName evidence="2">Uncharacterized protein</fullName>
    </submittedName>
</protein>
<reference evidence="2" key="1">
    <citation type="journal article" date="2020" name="Stud. Mycol.">
        <title>101 Dothideomycetes genomes: a test case for predicting lifestyles and emergence of pathogens.</title>
        <authorList>
            <person name="Haridas S."/>
            <person name="Albert R."/>
            <person name="Binder M."/>
            <person name="Bloem J."/>
            <person name="Labutti K."/>
            <person name="Salamov A."/>
            <person name="Andreopoulos B."/>
            <person name="Baker S."/>
            <person name="Barry K."/>
            <person name="Bills G."/>
            <person name="Bluhm B."/>
            <person name="Cannon C."/>
            <person name="Castanera R."/>
            <person name="Culley D."/>
            <person name="Daum C."/>
            <person name="Ezra D."/>
            <person name="Gonzalez J."/>
            <person name="Henrissat B."/>
            <person name="Kuo A."/>
            <person name="Liang C."/>
            <person name="Lipzen A."/>
            <person name="Lutzoni F."/>
            <person name="Magnuson J."/>
            <person name="Mondo S."/>
            <person name="Nolan M."/>
            <person name="Ohm R."/>
            <person name="Pangilinan J."/>
            <person name="Park H.-J."/>
            <person name="Ramirez L."/>
            <person name="Alfaro M."/>
            <person name="Sun H."/>
            <person name="Tritt A."/>
            <person name="Yoshinaga Y."/>
            <person name="Zwiers L.-H."/>
            <person name="Turgeon B."/>
            <person name="Goodwin S."/>
            <person name="Spatafora J."/>
            <person name="Crous P."/>
            <person name="Grigoriev I."/>
        </authorList>
    </citation>
    <scope>NUCLEOTIDE SEQUENCE</scope>
    <source>
        <strain evidence="2">CBS 101060</strain>
    </source>
</reference>
<proteinExistence type="predicted"/>
<evidence type="ECO:0000313" key="3">
    <source>
        <dbReference type="Proteomes" id="UP000799429"/>
    </source>
</evidence>
<comment type="caution">
    <text evidence="2">The sequence shown here is derived from an EMBL/GenBank/DDBJ whole genome shotgun (WGS) entry which is preliminary data.</text>
</comment>
<feature type="compositionally biased region" description="Basic and acidic residues" evidence="1">
    <location>
        <begin position="209"/>
        <end position="229"/>
    </location>
</feature>
<dbReference type="EMBL" id="MU006093">
    <property type="protein sequence ID" value="KAF2840258.1"/>
    <property type="molecule type" value="Genomic_DNA"/>
</dbReference>
<keyword evidence="3" id="KW-1185">Reference proteome</keyword>
<evidence type="ECO:0000313" key="2">
    <source>
        <dbReference type="EMBL" id="KAF2840258.1"/>
    </source>
</evidence>
<gene>
    <name evidence="2" type="ORF">M501DRAFT_684134</name>
</gene>
<evidence type="ECO:0000256" key="1">
    <source>
        <dbReference type="SAM" id="MobiDB-lite"/>
    </source>
</evidence>
<sequence length="229" mass="26325">MTTLRSYVRRGLARDPTGEDLPEGLELGWLTYKIMDLSRWELRCGSFSSVYDRDFTPVRPSTTLRLPNAGNDKYHRLPFQKIVEIQAHIQDLVMWNDELHVISNQLATAITQVIRIVLTDSNAMLDSLQPEQAERATYIEELHHSTTSSSNLYISPKEREHSTYRPTIQNLVKSFHHPWRDLPSPRRIYQNSMTSESTASGEVGVIKDGSPKNERSSLRSIQDRSHDSF</sequence>
<dbReference type="AlphaFoldDB" id="A0A9P4SEQ7"/>
<organism evidence="2 3">
    <name type="scientific">Patellaria atrata CBS 101060</name>
    <dbReference type="NCBI Taxonomy" id="1346257"/>
    <lineage>
        <taxon>Eukaryota</taxon>
        <taxon>Fungi</taxon>
        <taxon>Dikarya</taxon>
        <taxon>Ascomycota</taxon>
        <taxon>Pezizomycotina</taxon>
        <taxon>Dothideomycetes</taxon>
        <taxon>Dothideomycetes incertae sedis</taxon>
        <taxon>Patellariales</taxon>
        <taxon>Patellariaceae</taxon>
        <taxon>Patellaria</taxon>
    </lineage>
</organism>